<accession>A0A2R8ZMT1</accession>
<name>A0A2R8ZMT1_PANPA</name>
<dbReference type="GeneTree" id="ENSGT00910000148032"/>
<feature type="transmembrane region" description="Helical" evidence="1">
    <location>
        <begin position="84"/>
        <end position="104"/>
    </location>
</feature>
<dbReference type="OMA" id="YSIEWIN"/>
<dbReference type="Proteomes" id="UP000240080">
    <property type="component" value="Chromosome 14"/>
</dbReference>
<proteinExistence type="predicted"/>
<evidence type="ECO:0000313" key="2">
    <source>
        <dbReference type="Ensembl" id="ENSPPAP00000004093.1"/>
    </source>
</evidence>
<keyword evidence="3" id="KW-1185">Reference proteome</keyword>
<feature type="transmembrane region" description="Helical" evidence="1">
    <location>
        <begin position="124"/>
        <end position="141"/>
    </location>
</feature>
<dbReference type="Ensembl" id="ENSPPAT00000019026.1">
    <property type="protein sequence ID" value="ENSPPAP00000004093.1"/>
    <property type="gene ID" value="ENSPPAG00000017395.1"/>
</dbReference>
<reference evidence="2 3" key="1">
    <citation type="journal article" date="2012" name="Nature">
        <title>The bonobo genome compared with the chimpanzee and human genomes.</title>
        <authorList>
            <person name="Prufer K."/>
            <person name="Munch K."/>
            <person name="Hellmann I."/>
            <person name="Akagi K."/>
            <person name="Miller J.R."/>
            <person name="Walenz B."/>
            <person name="Koren S."/>
            <person name="Sutton G."/>
            <person name="Kodira C."/>
            <person name="Winer R."/>
            <person name="Knight J.R."/>
            <person name="Mullikin J.C."/>
            <person name="Meader S.J."/>
            <person name="Ponting C.P."/>
            <person name="Lunter G."/>
            <person name="Higashino S."/>
            <person name="Hobolth A."/>
            <person name="Dutheil J."/>
            <person name="Karakoc E."/>
            <person name="Alkan C."/>
            <person name="Sajjadian S."/>
            <person name="Catacchio C.R."/>
            <person name="Ventura M."/>
            <person name="Marques-Bonet T."/>
            <person name="Eichler E.E."/>
            <person name="Andre C."/>
            <person name="Atencia R."/>
            <person name="Mugisha L."/>
            <person name="Junhold J."/>
            <person name="Patterson N."/>
            <person name="Siebauer M."/>
            <person name="Good J.M."/>
            <person name="Fischer A."/>
            <person name="Ptak S.E."/>
            <person name="Lachmann M."/>
            <person name="Symer D.E."/>
            <person name="Mailund T."/>
            <person name="Schierup M.H."/>
            <person name="Andres A.M."/>
            <person name="Kelso J."/>
            <person name="Paabo S."/>
        </authorList>
    </citation>
    <scope>NUCLEOTIDE SEQUENCE [LARGE SCALE GENOMIC DNA]</scope>
</reference>
<dbReference type="Bgee" id="ENSPPAG00000017395">
    <property type="expression patterns" value="Expressed in placenta and 6 other cell types or tissues"/>
</dbReference>
<keyword evidence="1" id="KW-0472">Membrane</keyword>
<protein>
    <submittedName>
        <fullName evidence="2">Uncharacterized protein</fullName>
    </submittedName>
</protein>
<organism evidence="2 3">
    <name type="scientific">Pan paniscus</name>
    <name type="common">Pygmy chimpanzee</name>
    <name type="synonym">Bonobo</name>
    <dbReference type="NCBI Taxonomy" id="9597"/>
    <lineage>
        <taxon>Eukaryota</taxon>
        <taxon>Metazoa</taxon>
        <taxon>Chordata</taxon>
        <taxon>Craniata</taxon>
        <taxon>Vertebrata</taxon>
        <taxon>Euteleostomi</taxon>
        <taxon>Mammalia</taxon>
        <taxon>Eutheria</taxon>
        <taxon>Euarchontoglires</taxon>
        <taxon>Primates</taxon>
        <taxon>Haplorrhini</taxon>
        <taxon>Catarrhini</taxon>
        <taxon>Hominidae</taxon>
        <taxon>Pan</taxon>
    </lineage>
</organism>
<dbReference type="EMBL" id="AJFE02085031">
    <property type="status" value="NOT_ANNOTATED_CDS"/>
    <property type="molecule type" value="Genomic_DNA"/>
</dbReference>
<evidence type="ECO:0000256" key="1">
    <source>
        <dbReference type="SAM" id="Phobius"/>
    </source>
</evidence>
<evidence type="ECO:0000313" key="3">
    <source>
        <dbReference type="Proteomes" id="UP000240080"/>
    </source>
</evidence>
<keyword evidence="1" id="KW-0812">Transmembrane</keyword>
<reference evidence="2" key="2">
    <citation type="submission" date="2025-08" db="UniProtKB">
        <authorList>
            <consortium name="Ensembl"/>
        </authorList>
    </citation>
    <scope>IDENTIFICATION</scope>
</reference>
<keyword evidence="1" id="KW-1133">Transmembrane helix</keyword>
<reference evidence="2" key="3">
    <citation type="submission" date="2025-09" db="UniProtKB">
        <authorList>
            <consortium name="Ensembl"/>
        </authorList>
    </citation>
    <scope>IDENTIFICATION</scope>
</reference>
<sequence length="142" mass="16524">MGKEKRLSVHLILATPPYTSPSENLPSPKYILLALHLRNCCSHCPHNTPISAFLPTLRYCMHIYIFPLFKIQIAYYTCCSALRFFFILAIRAASFHFTAVYYSIEWINHNLFNQSLTDRRFHCFLSFAINNAVMNILVHISH</sequence>
<dbReference type="AlphaFoldDB" id="A0A2R8ZMT1"/>